<accession>A0ABC9IPA6</accession>
<dbReference type="Proteomes" id="UP000018979">
    <property type="component" value="Chromosome I"/>
</dbReference>
<protein>
    <submittedName>
        <fullName evidence="1">Uncharacterized protein</fullName>
    </submittedName>
</protein>
<dbReference type="KEGG" id="smac:SMDB11_4097A"/>
<reference evidence="1 2" key="1">
    <citation type="submission" date="2013-06" db="EMBL/GenBank/DDBJ databases">
        <authorList>
            <person name="Aslett M."/>
        </authorList>
    </citation>
    <scope>NUCLEOTIDE SEQUENCE [LARGE SCALE GENOMIC DNA]</scope>
    <source>
        <strain evidence="1 2">Db11</strain>
    </source>
</reference>
<gene>
    <name evidence="1" type="ORF">SMDB11_4097A</name>
</gene>
<dbReference type="EMBL" id="HG326223">
    <property type="protein sequence ID" value="CDG14656.1"/>
    <property type="molecule type" value="Genomic_DNA"/>
</dbReference>
<evidence type="ECO:0000313" key="1">
    <source>
        <dbReference type="EMBL" id="CDG14656.1"/>
    </source>
</evidence>
<name>A0ABC9IPA6_SERMA</name>
<dbReference type="AlphaFoldDB" id="A0ABC9IPA6"/>
<reference evidence="2" key="2">
    <citation type="submission" date="2013-11" db="EMBL/GenBank/DDBJ databases">
        <title>Genome sequences of clinical and environmental isolates of Serratia marcescens.</title>
        <authorList>
            <person name="Iguchi A."/>
            <person name="Komatsu H."/>
            <person name="Nagaya Y."/>
            <person name="Ogura Y."/>
            <person name="Katsura K."/>
            <person name="Kurokawa K."/>
            <person name="Ooka T."/>
            <person name="Hattori M."/>
            <person name="Gotoh N."/>
            <person name="Thomson N."/>
            <person name="Hayashi T."/>
        </authorList>
    </citation>
    <scope>NUCLEOTIDE SEQUENCE [LARGE SCALE GENOMIC DNA]</scope>
    <source>
        <strain evidence="2">Db11</strain>
    </source>
</reference>
<proteinExistence type="predicted"/>
<evidence type="ECO:0000313" key="2">
    <source>
        <dbReference type="Proteomes" id="UP000018979"/>
    </source>
</evidence>
<sequence length="65" mass="6711">MTNLRECTGCAMSARMNAKGSDPFAPEQAAGTSDGEVSAVWMPAGSALGKSGCEWIAPWTIFLSG</sequence>
<organism evidence="1 2">
    <name type="scientific">Serratia marcescens subsp. marcescens Db11</name>
    <dbReference type="NCBI Taxonomy" id="273526"/>
    <lineage>
        <taxon>Bacteria</taxon>
        <taxon>Pseudomonadati</taxon>
        <taxon>Pseudomonadota</taxon>
        <taxon>Gammaproteobacteria</taxon>
        <taxon>Enterobacterales</taxon>
        <taxon>Yersiniaceae</taxon>
        <taxon>Serratia</taxon>
    </lineage>
</organism>
<reference evidence="1 2" key="3">
    <citation type="journal article" date="2014" name="Genome Biol. Evol.">
        <title>Genome evolution and plasticity of Serratia marcescens, an important multidrug-resistant nosocomial pathogen.</title>
        <authorList>
            <person name="Iguchi A."/>
            <person name="Nagaya Y."/>
            <person name="Pradel E."/>
            <person name="Ooka T."/>
            <person name="Ogura Y."/>
            <person name="Katsura K."/>
            <person name="Kurokawa K."/>
            <person name="Oshima K."/>
            <person name="Hattori M."/>
            <person name="Parkhill J."/>
            <person name="Sebaihia M."/>
            <person name="Coulthurst S.J."/>
            <person name="Gotoh N."/>
            <person name="Thomson N.R."/>
            <person name="Ewbank J.J."/>
            <person name="Hayashi T."/>
        </authorList>
    </citation>
    <scope>NUCLEOTIDE SEQUENCE [LARGE SCALE GENOMIC DNA]</scope>
    <source>
        <strain evidence="1 2">Db11</strain>
    </source>
</reference>